<dbReference type="Proteomes" id="UP000235371">
    <property type="component" value="Unassembled WGS sequence"/>
</dbReference>
<sequence length="101" mass="12030">MTEYIKFKDWDKDDFRYAEERIRVTAVIQSVSAERGFSHATVQNMFIRIGLVEFAFVIIHFQKKEWVEVGSSRHVPARVYFTEDCELQEIEPNPEWDAEKN</sequence>
<dbReference type="OrthoDB" id="5345334at2759"/>
<dbReference type="RefSeq" id="XP_024743834.1">
    <property type="nucleotide sequence ID" value="XM_024882249.1"/>
</dbReference>
<name>A0A2J6TV88_9HELO</name>
<reference evidence="1 2" key="1">
    <citation type="submission" date="2016-04" db="EMBL/GenBank/DDBJ databases">
        <title>A degradative enzymes factory behind the ericoid mycorrhizal symbiosis.</title>
        <authorList>
            <consortium name="DOE Joint Genome Institute"/>
            <person name="Martino E."/>
            <person name="Morin E."/>
            <person name="Grelet G."/>
            <person name="Kuo A."/>
            <person name="Kohler A."/>
            <person name="Daghino S."/>
            <person name="Barry K."/>
            <person name="Choi C."/>
            <person name="Cichocki N."/>
            <person name="Clum A."/>
            <person name="Copeland A."/>
            <person name="Hainaut M."/>
            <person name="Haridas S."/>
            <person name="Labutti K."/>
            <person name="Lindquist E."/>
            <person name="Lipzen A."/>
            <person name="Khouja H.-R."/>
            <person name="Murat C."/>
            <person name="Ohm R."/>
            <person name="Olson A."/>
            <person name="Spatafora J."/>
            <person name="Veneault-Fourrey C."/>
            <person name="Henrissat B."/>
            <person name="Grigoriev I."/>
            <person name="Martin F."/>
            <person name="Perotto S."/>
        </authorList>
    </citation>
    <scope>NUCLEOTIDE SEQUENCE [LARGE SCALE GENOMIC DNA]</scope>
    <source>
        <strain evidence="1 2">E</strain>
    </source>
</reference>
<organism evidence="1 2">
    <name type="scientific">Hyaloscypha bicolor E</name>
    <dbReference type="NCBI Taxonomy" id="1095630"/>
    <lineage>
        <taxon>Eukaryota</taxon>
        <taxon>Fungi</taxon>
        <taxon>Dikarya</taxon>
        <taxon>Ascomycota</taxon>
        <taxon>Pezizomycotina</taxon>
        <taxon>Leotiomycetes</taxon>
        <taxon>Helotiales</taxon>
        <taxon>Hyaloscyphaceae</taxon>
        <taxon>Hyaloscypha</taxon>
        <taxon>Hyaloscypha bicolor</taxon>
    </lineage>
</organism>
<accession>A0A2J6TV88</accession>
<gene>
    <name evidence="1" type="ORF">K444DRAFT_623179</name>
</gene>
<dbReference type="GeneID" id="36590326"/>
<protein>
    <submittedName>
        <fullName evidence="1">Uncharacterized protein</fullName>
    </submittedName>
</protein>
<dbReference type="EMBL" id="KZ613740">
    <property type="protein sequence ID" value="PMD66930.1"/>
    <property type="molecule type" value="Genomic_DNA"/>
</dbReference>
<dbReference type="InParanoid" id="A0A2J6TV88"/>
<evidence type="ECO:0000313" key="2">
    <source>
        <dbReference type="Proteomes" id="UP000235371"/>
    </source>
</evidence>
<dbReference type="AlphaFoldDB" id="A0A2J6TV88"/>
<proteinExistence type="predicted"/>
<evidence type="ECO:0000313" key="1">
    <source>
        <dbReference type="EMBL" id="PMD66930.1"/>
    </source>
</evidence>
<keyword evidence="2" id="KW-1185">Reference proteome</keyword>